<proteinExistence type="predicted"/>
<keyword evidence="2" id="KW-1185">Reference proteome</keyword>
<gene>
    <name evidence="1" type="ORF">GCM10010211_60120</name>
</gene>
<accession>A0ABQ2VGQ0</accession>
<name>A0ABQ2VGQ0_9ACTN</name>
<evidence type="ECO:0000313" key="2">
    <source>
        <dbReference type="Proteomes" id="UP000654471"/>
    </source>
</evidence>
<dbReference type="Proteomes" id="UP000654471">
    <property type="component" value="Unassembled WGS sequence"/>
</dbReference>
<protein>
    <recommendedName>
        <fullName evidence="3">Lipoprotein</fullName>
    </recommendedName>
</protein>
<evidence type="ECO:0000313" key="1">
    <source>
        <dbReference type="EMBL" id="GGU86044.1"/>
    </source>
</evidence>
<sequence>MCVFLYRSVHTACKGVQIRPSSVRLPEEPAGIREKRLVRPVRSATATVRAAGAAVAAGAVLLVSGCAGPDGLLRDEGPAVAPATRSGSVYAADGTGRPLQRPDSLPLGDAARLTGLRWTSWGGPTALASGGLSADWCAPECFRTPYEVKVTLSGLQRLPDFAYYSSAGVVAPQVRGEQAAELGRVSLHLPEF</sequence>
<comment type="caution">
    <text evidence="1">The sequence shown here is derived from an EMBL/GenBank/DDBJ whole genome shotgun (WGS) entry which is preliminary data.</text>
</comment>
<reference evidence="2" key="1">
    <citation type="journal article" date="2019" name="Int. J. Syst. Evol. Microbiol.">
        <title>The Global Catalogue of Microorganisms (GCM) 10K type strain sequencing project: providing services to taxonomists for standard genome sequencing and annotation.</title>
        <authorList>
            <consortium name="The Broad Institute Genomics Platform"/>
            <consortium name="The Broad Institute Genome Sequencing Center for Infectious Disease"/>
            <person name="Wu L."/>
            <person name="Ma J."/>
        </authorList>
    </citation>
    <scope>NUCLEOTIDE SEQUENCE [LARGE SCALE GENOMIC DNA]</scope>
    <source>
        <strain evidence="2">JCM 3399</strain>
    </source>
</reference>
<dbReference type="EMBL" id="BMRP01000027">
    <property type="protein sequence ID" value="GGU86044.1"/>
    <property type="molecule type" value="Genomic_DNA"/>
</dbReference>
<organism evidence="1 2">
    <name type="scientific">Streptomyces albospinus</name>
    <dbReference type="NCBI Taxonomy" id="285515"/>
    <lineage>
        <taxon>Bacteria</taxon>
        <taxon>Bacillati</taxon>
        <taxon>Actinomycetota</taxon>
        <taxon>Actinomycetes</taxon>
        <taxon>Kitasatosporales</taxon>
        <taxon>Streptomycetaceae</taxon>
        <taxon>Streptomyces</taxon>
    </lineage>
</organism>
<evidence type="ECO:0008006" key="3">
    <source>
        <dbReference type="Google" id="ProtNLM"/>
    </source>
</evidence>